<sequence>MAKWTNRDRTAHVGICFCPGVWGSSASLMRDILHIASVVSRARSGSGGIEARFLGVQPGDVPTADAGQPGGSGCRTEYSVPERKGIVIDANPWRGSRT</sequence>
<protein>
    <submittedName>
        <fullName evidence="1">Uncharacterized protein</fullName>
    </submittedName>
</protein>
<dbReference type="EMBL" id="CP012159">
    <property type="protein sequence ID" value="AKT41459.1"/>
    <property type="molecule type" value="Genomic_DNA"/>
</dbReference>
<reference evidence="1 2" key="1">
    <citation type="submission" date="2015-07" db="EMBL/GenBank/DDBJ databases">
        <title>Genome analysis of myxobacterium Chondromyces crocatus Cm c5 reveals a high potential for natural compound synthesis and the genetic basis for the loss of fruiting body formation.</title>
        <authorList>
            <person name="Zaburannyi N."/>
            <person name="Bunk B."/>
            <person name="Maier J."/>
            <person name="Overmann J."/>
            <person name="Mueller R."/>
        </authorList>
    </citation>
    <scope>NUCLEOTIDE SEQUENCE [LARGE SCALE GENOMIC DNA]</scope>
    <source>
        <strain evidence="1 2">Cm c5</strain>
    </source>
</reference>
<dbReference type="KEGG" id="ccro:CMC5_056620"/>
<keyword evidence="2" id="KW-1185">Reference proteome</keyword>
<organism evidence="1 2">
    <name type="scientific">Chondromyces crocatus</name>
    <dbReference type="NCBI Taxonomy" id="52"/>
    <lineage>
        <taxon>Bacteria</taxon>
        <taxon>Pseudomonadati</taxon>
        <taxon>Myxococcota</taxon>
        <taxon>Polyangia</taxon>
        <taxon>Polyangiales</taxon>
        <taxon>Polyangiaceae</taxon>
        <taxon>Chondromyces</taxon>
    </lineage>
</organism>
<accession>A0A0K1EKP6</accession>
<gene>
    <name evidence="1" type="ORF">CMC5_056620</name>
</gene>
<evidence type="ECO:0000313" key="2">
    <source>
        <dbReference type="Proteomes" id="UP000067626"/>
    </source>
</evidence>
<proteinExistence type="predicted"/>
<name>A0A0K1EKP6_CHOCO</name>
<evidence type="ECO:0000313" key="1">
    <source>
        <dbReference type="EMBL" id="AKT41459.1"/>
    </source>
</evidence>
<dbReference type="AlphaFoldDB" id="A0A0K1EKP6"/>
<dbReference type="Proteomes" id="UP000067626">
    <property type="component" value="Chromosome"/>
</dbReference>